<dbReference type="Pfam" id="PF20421">
    <property type="entry name" value="DHR-2_Lobe_C"/>
    <property type="match status" value="1"/>
</dbReference>
<evidence type="ECO:0000256" key="1">
    <source>
        <dbReference type="ARBA" id="ARBA00022553"/>
    </source>
</evidence>
<dbReference type="InterPro" id="IPR037808">
    <property type="entry name" value="C2_Dock-C"/>
</dbReference>
<dbReference type="Pfam" id="PF20422">
    <property type="entry name" value="DHR-2_Lobe_B"/>
    <property type="match status" value="1"/>
</dbReference>
<dbReference type="InterPro" id="IPR027357">
    <property type="entry name" value="DOCKER_dom"/>
</dbReference>
<evidence type="ECO:0000259" key="5">
    <source>
        <dbReference type="PROSITE" id="PS51650"/>
    </source>
</evidence>
<dbReference type="CDD" id="cd08696">
    <property type="entry name" value="C2_Dock-C"/>
    <property type="match status" value="1"/>
</dbReference>
<organism evidence="7 8">
    <name type="scientific">Clavelina lepadiformis</name>
    <name type="common">Light-bulb sea squirt</name>
    <name type="synonym">Ascidia lepadiformis</name>
    <dbReference type="NCBI Taxonomy" id="159417"/>
    <lineage>
        <taxon>Eukaryota</taxon>
        <taxon>Metazoa</taxon>
        <taxon>Chordata</taxon>
        <taxon>Tunicata</taxon>
        <taxon>Ascidiacea</taxon>
        <taxon>Aplousobranchia</taxon>
        <taxon>Clavelinidae</taxon>
        <taxon>Clavelina</taxon>
    </lineage>
</organism>
<dbReference type="Gene3D" id="1.25.40.410">
    <property type="match status" value="1"/>
</dbReference>
<name>A0ABP0GDZ6_CLALP</name>
<keyword evidence="8" id="KW-1185">Reference proteome</keyword>
<evidence type="ECO:0000313" key="7">
    <source>
        <dbReference type="EMBL" id="CAK8689683.1"/>
    </source>
</evidence>
<proteinExistence type="inferred from homology"/>
<dbReference type="Gene3D" id="2.60.40.150">
    <property type="entry name" value="C2 domain"/>
    <property type="match status" value="1"/>
</dbReference>
<dbReference type="InterPro" id="IPR026791">
    <property type="entry name" value="DOCK"/>
</dbReference>
<gene>
    <name evidence="7" type="ORF">CVLEPA_LOCUS21650</name>
</gene>
<dbReference type="PROSITE" id="PS51650">
    <property type="entry name" value="C2_DOCK"/>
    <property type="match status" value="1"/>
</dbReference>
<dbReference type="InterPro" id="IPR046773">
    <property type="entry name" value="DOCKER_Lobe_C"/>
</dbReference>
<feature type="region of interest" description="Disordered" evidence="4">
    <location>
        <begin position="178"/>
        <end position="202"/>
    </location>
</feature>
<evidence type="ECO:0000256" key="4">
    <source>
        <dbReference type="SAM" id="MobiDB-lite"/>
    </source>
</evidence>
<protein>
    <recommendedName>
        <fullName evidence="9">Dedicator of cytokinesis protein 7</fullName>
    </recommendedName>
</protein>
<dbReference type="InterPro" id="IPR046770">
    <property type="entry name" value="DOCKER_Lobe_B"/>
</dbReference>
<accession>A0ABP0GDZ6</accession>
<sequence length="2121" mass="240481">MSSEISDILSGFSSAIDLGSETGSRHGSIKLRSGVHGGQGRRRIPSQFLESVSSHASLTDQGFTSSLNPWDDIVAPLDLEQEIESQLEAVASEDESIKYLAEFPFDDIQLVDQEREYRTLHPAVPKDEVDLPCHMKCCIRSFTQDYAVVKRNYSMYGAGKTGVEKPADWEKELPKQVYEGDEQESTPDELTPENIPSNARSRGSWASSVIDLKTSQADAVIDSILQFVPQDEVDDSNTKLRAQGRYPKLFSLFNPSPYQDGTENMAPIAGTFEDNEFPIEQLTLPPPPTEHFGHRLLVKCLSLELEMEVEPIYATIALYDTKLKKKISENFHFDLNSESVRKMTKSEGSHSSISSLARTGIFSVTYPSHDIFIVIKLEKVLQQGDVTECAEPYMKDATEKMQDKAKQNAKWFCERLGRYRMPFAWTAIHLMNIVNSAKNLRPMEETTSNAQNADEIARNASSSSLDLQYKNNTFARRCSLSEAELNMLSSFKPVTLTVSSFFKQESERLKDEDLFKFLMDLKRPSNILKRLKCIPGKMKIDVSPCPSNFPYCITPDLHKVKPYPDQRGRPAREVKEFPSHDVKIPNVTYHNLLYIYPQTINLTNRPGHSRNITVKVQLLESEDPASALLAIYGKSNAPEFLSEAYTAVTYHNKSPDFYDEVKLQLPAKLTSRHHLLFSFFHISCQKKQDITPIETPVGYTWVPLLQNGRLNVGDMSLPVAAEKLPSHYSLHTTEFQLAGVKWIDGRRPVFNVSIHTVSSIHMLDRPLEKFFNLLDLLEQHTINGVINMKLPDGSVVNDLEESLRKSMILLAKDGSMKALVKSLYVILSKLVSMLIHPPVIGGQAVNMGQYCFEAIAFIAFRLHQDRDFHTDSHQRNTHLATFSCHLFSIALHDSNVNNNIDNAVGVQKGSHFATMTRSDKRTRPSVSKATFQISSSNPDLSAVISPDEAFATDEDMTVNSSDRSFIRHSATRSSLMEQAVRHSSDSTGVRSVSYKIFHEEVVLLFVVSSGNVKEMALSTSWFLFELISKSMLQHLQQTGLISAPRPQRFPSQYLDDLTRLVKLISMEVANRHNRDYDFAERLNCNLGFFFNDLISIMDRGFVFQLLQIYCQQLNDKMSSLLTTSPSALLTLRTAVLRIVCSHEHYVTLNLPFAKPLPSSPTPSVSSTTSFVSVVLASVPSQYNLNDRFMRQHYLTGLLISDLRLCFDLADQGQPSMDKVILYSLTTIRNLMASHDSDSRINKNPEIKKTVSSLYLPLLSLTIRALPFAHTFSELEKSSTLPVTEDGMINSQLASAIAGPVQNANMANGQSFEMGVESTRNLLICFLWLLKNTECSMLKAWWIAAPPSQMIFMLDLLYITTSCFEFGSKPEASLQRNEQIRTSLNRGHRAKDNKSRLQDAILGESSARREMLMRRRGEKSATIGGAGAKEVLRWRKDKTEWKQVKHGERLRQLAEDSATARNMSAEVSMIVLDTLELIIETATEMGEVGNSISQIISCSLRVLLHIFSKRQSVSVLEHSFAVQRSIVAKFPELLFEEETEQCADLSLRLLEKCTSNIAEIRRQASASLYLLMRHNFSIGNNFACVKMQVTMSMSSLVGVSHDFDEEFLRRSLKTILSYAEIDSELEGTSFPEQVRDLVFNLHMILSDTVKMKEHQEDPEMLIDLMYRIAKGYQTSPDLRLTWLQNMARQHSERKHQAEAGMCLLHCAGLVAEYLSMIEHSDHLPIGCVVLQDISINILEESAVSDDIVSPNTDAVCTEKYFSTAGLTAILEQAVQTFSIAGLHEVVDMIYKVLVPIYHHNRDYKKLANIHGKLQECFTKISSQSSFGGWEVGKRMFGTYFRVGFYGPKFGDLNGEEFIYKEPAITKLPEISHRLEAFYKQCFGEEYVEMIKDSNTIDLDSLDPNKAFIQITYVEPYFYDYENESKTSYFDRNYNIDKFVYATPFTKDGKSHGEMKEQFKRKTYLQVSHTFPYVKTRISVIKRWEKVLSPLESACEDVKKKTGDLLKAVRLEPADVRMLQVNLQGAVLTAVNQGPMEVANTFLAEVPDNSKQWIPYNDLRLSFKRFIYACSLALKKNKTLISADQKEYQREMERNYNRMCERLKPMINNRLVVTQIQSFRHDI</sequence>
<dbReference type="InterPro" id="IPR035892">
    <property type="entry name" value="C2_domain_sf"/>
</dbReference>
<dbReference type="PANTHER" id="PTHR23317">
    <property type="entry name" value="DEDICATOR OF CYTOKINESIS DOCK"/>
    <property type="match status" value="1"/>
</dbReference>
<dbReference type="PROSITE" id="PS51651">
    <property type="entry name" value="DOCKER"/>
    <property type="match status" value="1"/>
</dbReference>
<dbReference type="InterPro" id="IPR021816">
    <property type="entry name" value="DOCK_C/D_N"/>
</dbReference>
<evidence type="ECO:0008006" key="9">
    <source>
        <dbReference type="Google" id="ProtNLM"/>
    </source>
</evidence>
<evidence type="ECO:0000259" key="6">
    <source>
        <dbReference type="PROSITE" id="PS51651"/>
    </source>
</evidence>
<dbReference type="Proteomes" id="UP001642483">
    <property type="component" value="Unassembled WGS sequence"/>
</dbReference>
<evidence type="ECO:0000313" key="8">
    <source>
        <dbReference type="Proteomes" id="UP001642483"/>
    </source>
</evidence>
<dbReference type="Pfam" id="PF06920">
    <property type="entry name" value="DHR-2_Lobe_A"/>
    <property type="match status" value="1"/>
</dbReference>
<dbReference type="Gene3D" id="1.20.58.740">
    <property type="match status" value="1"/>
</dbReference>
<dbReference type="InterPro" id="IPR043161">
    <property type="entry name" value="DOCK_C_lobe_A"/>
</dbReference>
<feature type="compositionally biased region" description="Acidic residues" evidence="4">
    <location>
        <begin position="179"/>
        <end position="191"/>
    </location>
</feature>
<feature type="domain" description="C2 DOCK-type" evidence="5">
    <location>
        <begin position="590"/>
        <end position="757"/>
    </location>
</feature>
<keyword evidence="2" id="KW-0344">Guanine-nucleotide releasing factor</keyword>
<comment type="caution">
    <text evidence="7">The sequence shown here is derived from an EMBL/GenBank/DDBJ whole genome shotgun (WGS) entry which is preliminary data.</text>
</comment>
<evidence type="ECO:0000256" key="2">
    <source>
        <dbReference type="ARBA" id="ARBA00022658"/>
    </source>
</evidence>
<dbReference type="Pfam" id="PF11878">
    <property type="entry name" value="DOCK_C-D_N"/>
    <property type="match status" value="1"/>
</dbReference>
<reference evidence="7 8" key="1">
    <citation type="submission" date="2024-02" db="EMBL/GenBank/DDBJ databases">
        <authorList>
            <person name="Daric V."/>
            <person name="Darras S."/>
        </authorList>
    </citation>
    <scope>NUCLEOTIDE SEQUENCE [LARGE SCALE GENOMIC DNA]</scope>
</reference>
<comment type="similarity">
    <text evidence="3">Belongs to the DOCK family.</text>
</comment>
<dbReference type="InterPro" id="IPR027007">
    <property type="entry name" value="C2_DOCK-type_domain"/>
</dbReference>
<feature type="region of interest" description="Disordered" evidence="4">
    <location>
        <begin position="22"/>
        <end position="41"/>
    </location>
</feature>
<dbReference type="PANTHER" id="PTHR23317:SF76">
    <property type="entry name" value="LD20667P"/>
    <property type="match status" value="1"/>
</dbReference>
<dbReference type="InterPro" id="IPR043162">
    <property type="entry name" value="DOCK_C_lobe_C"/>
</dbReference>
<dbReference type="InterPro" id="IPR046769">
    <property type="entry name" value="DOCKER_Lobe_A"/>
</dbReference>
<feature type="domain" description="DOCKER" evidence="6">
    <location>
        <begin position="1669"/>
        <end position="2110"/>
    </location>
</feature>
<keyword evidence="1" id="KW-0597">Phosphoprotein</keyword>
<evidence type="ECO:0000256" key="3">
    <source>
        <dbReference type="PROSITE-ProRule" id="PRU00983"/>
    </source>
</evidence>
<dbReference type="EMBL" id="CAWYQH010000108">
    <property type="protein sequence ID" value="CAK8689683.1"/>
    <property type="molecule type" value="Genomic_DNA"/>
</dbReference>
<dbReference type="Pfam" id="PF14429">
    <property type="entry name" value="DOCK-C2"/>
    <property type="match status" value="1"/>
</dbReference>